<proteinExistence type="predicted"/>
<name>A0A8J3INJ4_9CHLR</name>
<dbReference type="PANTHER" id="PTHR34599:SF1">
    <property type="entry name" value="PHOSPHATIDIC ACID PHOSPHATASE TYPE 2_HALOPEROXIDASE DOMAIN-CONTAINING PROTEIN"/>
    <property type="match status" value="1"/>
</dbReference>
<keyword evidence="3" id="KW-1185">Reference proteome</keyword>
<dbReference type="PANTHER" id="PTHR34599">
    <property type="entry name" value="PEROXIDASE-RELATED"/>
    <property type="match status" value="1"/>
</dbReference>
<reference evidence="2" key="1">
    <citation type="submission" date="2020-10" db="EMBL/GenBank/DDBJ databases">
        <title>Taxonomic study of unclassified bacteria belonging to the class Ktedonobacteria.</title>
        <authorList>
            <person name="Yabe S."/>
            <person name="Wang C.M."/>
            <person name="Zheng Y."/>
            <person name="Sakai Y."/>
            <person name="Cavaletti L."/>
            <person name="Monciardini P."/>
            <person name="Donadio S."/>
        </authorList>
    </citation>
    <scope>NUCLEOTIDE SEQUENCE</scope>
    <source>
        <strain evidence="2">ID150040</strain>
    </source>
</reference>
<dbReference type="Pfam" id="PF01569">
    <property type="entry name" value="PAP2"/>
    <property type="match status" value="1"/>
</dbReference>
<evidence type="ECO:0000313" key="2">
    <source>
        <dbReference type="EMBL" id="GHO98939.1"/>
    </source>
</evidence>
<dbReference type="Gene3D" id="1.10.606.20">
    <property type="match status" value="1"/>
</dbReference>
<dbReference type="InterPro" id="IPR000326">
    <property type="entry name" value="PAP2/HPO"/>
</dbReference>
<dbReference type="Proteomes" id="UP000597444">
    <property type="component" value="Unassembled WGS sequence"/>
</dbReference>
<dbReference type="EMBL" id="BNJK01000002">
    <property type="protein sequence ID" value="GHO98939.1"/>
    <property type="molecule type" value="Genomic_DNA"/>
</dbReference>
<organism evidence="2 3">
    <name type="scientific">Reticulibacter mediterranei</name>
    <dbReference type="NCBI Taxonomy" id="2778369"/>
    <lineage>
        <taxon>Bacteria</taxon>
        <taxon>Bacillati</taxon>
        <taxon>Chloroflexota</taxon>
        <taxon>Ktedonobacteria</taxon>
        <taxon>Ktedonobacterales</taxon>
        <taxon>Reticulibacteraceae</taxon>
        <taxon>Reticulibacter</taxon>
    </lineage>
</organism>
<protein>
    <submittedName>
        <fullName evidence="2">Haloperoxidase</fullName>
    </submittedName>
</protein>
<comment type="caution">
    <text evidence="2">The sequence shown here is derived from an EMBL/GenBank/DDBJ whole genome shotgun (WGS) entry which is preliminary data.</text>
</comment>
<dbReference type="AlphaFoldDB" id="A0A8J3INJ4"/>
<sequence length="436" mass="46790">MRKKKIVILITSLIICLGIASLATALFLPSVLASRTNSASAMDNTRISGTIVLDWNKELLHIVQTTGAQPATIHPTRSFAILHAAIYDAVVSITHDTPPYRFSVSAPSGARPDAAAATAGHDALLALYPKMKTQLDKLLANELATIQDGASKQQGIQVGQAIAERLIAARSDDGSTATPIHFMPGNQPGNYMPTPPKFAPPVFSNWKNVTPFVLNNAAQFRPEPPPALTSQAYAQAINEVKNLGQDSSTMRTPEQTVIAKFWAGPIWNTWNEIAANSAIAHHTNLATTARLFAALNLSFADSTIAFYEAKYHYQLWRPVTAIRNADTDGNSATVGVPNWTPLTVTALDPSYPGAHSVISATGMAVLSAFFGKQDQIRVTSDVLPGVVRTFTGYNDVATEAGLSRIYAGQHTRLDHNAGLKLGQDVAHLILPHFASQ</sequence>
<dbReference type="InterPro" id="IPR036938">
    <property type="entry name" value="PAP2/HPO_sf"/>
</dbReference>
<evidence type="ECO:0000313" key="3">
    <source>
        <dbReference type="Proteomes" id="UP000597444"/>
    </source>
</evidence>
<dbReference type="CDD" id="cd03398">
    <property type="entry name" value="PAP2_haloperoxidase"/>
    <property type="match status" value="1"/>
</dbReference>
<dbReference type="InterPro" id="IPR052559">
    <property type="entry name" value="V-haloperoxidase"/>
</dbReference>
<feature type="domain" description="Phosphatidic acid phosphatase type 2/haloperoxidase" evidence="1">
    <location>
        <begin position="305"/>
        <end position="425"/>
    </location>
</feature>
<accession>A0A8J3INJ4</accession>
<dbReference type="SUPFAM" id="SSF48317">
    <property type="entry name" value="Acid phosphatase/Vanadium-dependent haloperoxidase"/>
    <property type="match status" value="1"/>
</dbReference>
<gene>
    <name evidence="2" type="ORF">KSF_089870</name>
</gene>
<dbReference type="RefSeq" id="WP_220209607.1">
    <property type="nucleotide sequence ID" value="NZ_BNJK01000002.1"/>
</dbReference>
<evidence type="ECO:0000259" key="1">
    <source>
        <dbReference type="Pfam" id="PF01569"/>
    </source>
</evidence>